<keyword evidence="5 8" id="KW-0863">Zinc-finger</keyword>
<evidence type="ECO:0000313" key="14">
    <source>
        <dbReference type="EMBL" id="TFK20252.1"/>
    </source>
</evidence>
<gene>
    <name evidence="14" type="ORF">FA15DRAFT_697025</name>
</gene>
<dbReference type="Gene3D" id="3.30.40.10">
    <property type="entry name" value="Zinc/RING finger domain, C3HC4 (zinc finger)"/>
    <property type="match status" value="1"/>
</dbReference>
<dbReference type="GO" id="GO:0097039">
    <property type="term" value="P:protein linear polyubiquitination"/>
    <property type="evidence" value="ECO:0007669"/>
    <property type="project" value="TreeGrafter"/>
</dbReference>
<evidence type="ECO:0000256" key="8">
    <source>
        <dbReference type="PROSITE-ProRule" id="PRU00723"/>
    </source>
</evidence>
<dbReference type="PROSITE" id="PS51873">
    <property type="entry name" value="TRIAD"/>
    <property type="match status" value="1"/>
</dbReference>
<dbReference type="GO" id="GO:0008270">
    <property type="term" value="F:zinc ion binding"/>
    <property type="evidence" value="ECO:0007669"/>
    <property type="project" value="UniProtKB-KW"/>
</dbReference>
<evidence type="ECO:0000256" key="4">
    <source>
        <dbReference type="ARBA" id="ARBA00022737"/>
    </source>
</evidence>
<evidence type="ECO:0000256" key="6">
    <source>
        <dbReference type="ARBA" id="ARBA00022786"/>
    </source>
</evidence>
<keyword evidence="2" id="KW-0808">Transferase</keyword>
<evidence type="ECO:0000256" key="9">
    <source>
        <dbReference type="SAM" id="Coils"/>
    </source>
</evidence>
<evidence type="ECO:0000256" key="10">
    <source>
        <dbReference type="SAM" id="MobiDB-lite"/>
    </source>
</evidence>
<feature type="region of interest" description="Disordered" evidence="10">
    <location>
        <begin position="171"/>
        <end position="256"/>
    </location>
</feature>
<dbReference type="GO" id="GO:0043161">
    <property type="term" value="P:proteasome-mediated ubiquitin-dependent protein catabolic process"/>
    <property type="evidence" value="ECO:0007669"/>
    <property type="project" value="TreeGrafter"/>
</dbReference>
<dbReference type="OrthoDB" id="1431934at2759"/>
<dbReference type="PROSITE" id="PS50089">
    <property type="entry name" value="ZF_RING_2"/>
    <property type="match status" value="1"/>
</dbReference>
<dbReference type="SMART" id="SM00356">
    <property type="entry name" value="ZnF_C3H1"/>
    <property type="match status" value="2"/>
</dbReference>
<dbReference type="SMART" id="SM00647">
    <property type="entry name" value="IBR"/>
    <property type="match status" value="2"/>
</dbReference>
<evidence type="ECO:0000256" key="5">
    <source>
        <dbReference type="ARBA" id="ARBA00022771"/>
    </source>
</evidence>
<proteinExistence type="predicted"/>
<keyword evidence="6" id="KW-0833">Ubl conjugation pathway</keyword>
<keyword evidence="4" id="KW-0677">Repeat</keyword>
<dbReference type="GO" id="GO:0004842">
    <property type="term" value="F:ubiquitin-protein transferase activity"/>
    <property type="evidence" value="ECO:0007669"/>
    <property type="project" value="TreeGrafter"/>
</dbReference>
<keyword evidence="15" id="KW-1185">Reference proteome</keyword>
<feature type="domain" description="RING-type" evidence="13">
    <location>
        <begin position="821"/>
        <end position="1034"/>
    </location>
</feature>
<feature type="zinc finger region" description="C3H1-type" evidence="8">
    <location>
        <begin position="19"/>
        <end position="45"/>
    </location>
</feature>
<feature type="domain" description="C3H1-type" evidence="12">
    <location>
        <begin position="132"/>
        <end position="159"/>
    </location>
</feature>
<dbReference type="SMART" id="SM00184">
    <property type="entry name" value="RING"/>
    <property type="match status" value="1"/>
</dbReference>
<dbReference type="Pfam" id="PF13445">
    <property type="entry name" value="zf-RING_UBOX"/>
    <property type="match status" value="1"/>
</dbReference>
<evidence type="ECO:0000259" key="12">
    <source>
        <dbReference type="PROSITE" id="PS50103"/>
    </source>
</evidence>
<keyword evidence="9" id="KW-0175">Coiled coil</keyword>
<dbReference type="AlphaFoldDB" id="A0A5C3KJJ3"/>
<evidence type="ECO:0000313" key="15">
    <source>
        <dbReference type="Proteomes" id="UP000307440"/>
    </source>
</evidence>
<feature type="region of interest" description="Disordered" evidence="10">
    <location>
        <begin position="269"/>
        <end position="307"/>
    </location>
</feature>
<comment type="pathway">
    <text evidence="1">Protein modification; protein ubiquitination.</text>
</comment>
<dbReference type="PROSITE" id="PS00518">
    <property type="entry name" value="ZF_RING_1"/>
    <property type="match status" value="1"/>
</dbReference>
<dbReference type="InterPro" id="IPR000571">
    <property type="entry name" value="Znf_CCCH"/>
</dbReference>
<dbReference type="Pfam" id="PF00642">
    <property type="entry name" value="zf-CCCH"/>
    <property type="match status" value="2"/>
</dbReference>
<dbReference type="CDD" id="cd20335">
    <property type="entry name" value="BRcat_RBR"/>
    <property type="match status" value="1"/>
</dbReference>
<dbReference type="SUPFAM" id="SSF57850">
    <property type="entry name" value="RING/U-box"/>
    <property type="match status" value="3"/>
</dbReference>
<evidence type="ECO:0000259" key="11">
    <source>
        <dbReference type="PROSITE" id="PS50089"/>
    </source>
</evidence>
<evidence type="ECO:0000256" key="3">
    <source>
        <dbReference type="ARBA" id="ARBA00022723"/>
    </source>
</evidence>
<dbReference type="InterPro" id="IPR044066">
    <property type="entry name" value="TRIAD_supradom"/>
</dbReference>
<dbReference type="InterPro" id="IPR036855">
    <property type="entry name" value="Znf_CCCH_sf"/>
</dbReference>
<protein>
    <submittedName>
        <fullName evidence="14">Uncharacterized protein</fullName>
    </submittedName>
</protein>
<dbReference type="PANTHER" id="PTHR22770:SF13">
    <property type="entry name" value="RING-TYPE DOMAIN-CONTAINING PROTEIN"/>
    <property type="match status" value="1"/>
</dbReference>
<evidence type="ECO:0000259" key="13">
    <source>
        <dbReference type="PROSITE" id="PS51873"/>
    </source>
</evidence>
<feature type="region of interest" description="Disordered" evidence="10">
    <location>
        <begin position="70"/>
        <end position="134"/>
    </location>
</feature>
<sequence length="1154" mass="129930">MSSAKGKGIVTGTRTAAHNKTRECRFFQSGTCNRGDRCTFLHTVATVQPRADGSSANLNSTQENQKIEGVANANANTPGAGAGSITGRTRRGRKKNGGNPTERPETNSSPVPRGNAGSTAQAVQATQQGPKFSSLKPCSYWRAGSCHKGDRCAFSHDPKIRQDELNRLAQLASAERQRAEEQRAAEEQLRKEREAQEAEQRERERAEAIERLAEAARERERLEQERRRKEKEEEERKAQLARDRAAQREAQRRERERLERVAREEELRKKREAEAAAARERNRLEQERKKKEKEEREAREKEAREKALRQRREREAASTLQLVLGGSNLVTFGAGFETRTIIPGFDLCSIVVKNLALKARKADVVRLFAEEFQMDTARFTVSEIRFDSGSQKAVVLMRVEEARAIQTVVQADSVEFGDRQLQFEVGANALWGTMNSTTNAGELDILTIYWPKPSRVMIATYPVLETAQRKARELNGISLEGRKIKVVMNMRPAGPASRYFDPASIKITNIAPGTATWTLVERVGTHQIREIKSCSYDLETCASQLEARLYNYRAVRGSFQMTAEESRMRAKVRFASHEDAQRASKAIADGLFGTYPAVPGYRAVLPAGHQYTISIIREQYSAQKKRWDEMAGGKGEGGNAAFIRINESKNGRMYIKVLGSNQKEVGALKVRVESLVAGERLGSEHWHSSFTNVQGGSFLNRVVSETGVYVSIDRKVLALRLFGGNDNMEAARDMIGDEVERLNFLEWSVPLPREAVGFFMRSGLKTLQEALGEENVSLDLGSSPAIKIKGGDDARHHLKKLMDEVVVKLRNGSLAQEGGGTGETCPICYDDVTVPDIISCGHTYCESCLRHYLISAVDSKKFPLVCVGDEATCGSPIAIPIIQRYLTPQRFNRLVDVAFLAYLERNPRKFKYCTTPDCTQIYQADNGKDLHQCPSCFSKICGSCNEEAHDGMRCEEARVHRNPAEQERLNSEWAARNNVKKCPRCSVMMMKSEGCNHMVCPCGAHICWRCLAVYETSGEVYNHMTSAHGGFYEEPPVPAPVIPVHRFWGADPLNAPPVQIQIQPDQRLAQVERDRALAQRLMLLDLEAERLGRERVAEDVRRRERARMLIQRQQEQVMEERRRQQLLEEMNRHREAEARARRESTKEGGWCVVM</sequence>
<name>A0A5C3KJJ3_COPMA</name>
<dbReference type="InterPro" id="IPR017907">
    <property type="entry name" value="Znf_RING_CS"/>
</dbReference>
<dbReference type="GO" id="GO:0043130">
    <property type="term" value="F:ubiquitin binding"/>
    <property type="evidence" value="ECO:0007669"/>
    <property type="project" value="TreeGrafter"/>
</dbReference>
<dbReference type="InterPro" id="IPR002867">
    <property type="entry name" value="IBR_dom"/>
</dbReference>
<dbReference type="Gene3D" id="4.10.1000.10">
    <property type="entry name" value="Zinc finger, CCCH-type"/>
    <property type="match status" value="2"/>
</dbReference>
<organism evidence="14 15">
    <name type="scientific">Coprinopsis marcescibilis</name>
    <name type="common">Agaric fungus</name>
    <name type="synonym">Psathyrella marcescibilis</name>
    <dbReference type="NCBI Taxonomy" id="230819"/>
    <lineage>
        <taxon>Eukaryota</taxon>
        <taxon>Fungi</taxon>
        <taxon>Dikarya</taxon>
        <taxon>Basidiomycota</taxon>
        <taxon>Agaricomycotina</taxon>
        <taxon>Agaricomycetes</taxon>
        <taxon>Agaricomycetidae</taxon>
        <taxon>Agaricales</taxon>
        <taxon>Agaricineae</taxon>
        <taxon>Psathyrellaceae</taxon>
        <taxon>Coprinopsis</taxon>
    </lineage>
</organism>
<feature type="coiled-coil region" evidence="9">
    <location>
        <begin position="1103"/>
        <end position="1143"/>
    </location>
</feature>
<feature type="zinc finger region" description="C3H1-type" evidence="8">
    <location>
        <begin position="132"/>
        <end position="159"/>
    </location>
</feature>
<feature type="compositionally biased region" description="Low complexity" evidence="10">
    <location>
        <begin position="71"/>
        <end position="87"/>
    </location>
</feature>
<reference evidence="14 15" key="1">
    <citation type="journal article" date="2019" name="Nat. Ecol. Evol.">
        <title>Megaphylogeny resolves global patterns of mushroom evolution.</title>
        <authorList>
            <person name="Varga T."/>
            <person name="Krizsan K."/>
            <person name="Foldi C."/>
            <person name="Dima B."/>
            <person name="Sanchez-Garcia M."/>
            <person name="Sanchez-Ramirez S."/>
            <person name="Szollosi G.J."/>
            <person name="Szarkandi J.G."/>
            <person name="Papp V."/>
            <person name="Albert L."/>
            <person name="Andreopoulos W."/>
            <person name="Angelini C."/>
            <person name="Antonin V."/>
            <person name="Barry K.W."/>
            <person name="Bougher N.L."/>
            <person name="Buchanan P."/>
            <person name="Buyck B."/>
            <person name="Bense V."/>
            <person name="Catcheside P."/>
            <person name="Chovatia M."/>
            <person name="Cooper J."/>
            <person name="Damon W."/>
            <person name="Desjardin D."/>
            <person name="Finy P."/>
            <person name="Geml J."/>
            <person name="Haridas S."/>
            <person name="Hughes K."/>
            <person name="Justo A."/>
            <person name="Karasinski D."/>
            <person name="Kautmanova I."/>
            <person name="Kiss B."/>
            <person name="Kocsube S."/>
            <person name="Kotiranta H."/>
            <person name="LaButti K.M."/>
            <person name="Lechner B.E."/>
            <person name="Liimatainen K."/>
            <person name="Lipzen A."/>
            <person name="Lukacs Z."/>
            <person name="Mihaltcheva S."/>
            <person name="Morgado L.N."/>
            <person name="Niskanen T."/>
            <person name="Noordeloos M.E."/>
            <person name="Ohm R.A."/>
            <person name="Ortiz-Santana B."/>
            <person name="Ovrebo C."/>
            <person name="Racz N."/>
            <person name="Riley R."/>
            <person name="Savchenko A."/>
            <person name="Shiryaev A."/>
            <person name="Soop K."/>
            <person name="Spirin V."/>
            <person name="Szebenyi C."/>
            <person name="Tomsovsky M."/>
            <person name="Tulloss R.E."/>
            <person name="Uehling J."/>
            <person name="Grigoriev I.V."/>
            <person name="Vagvolgyi C."/>
            <person name="Papp T."/>
            <person name="Martin F.M."/>
            <person name="Miettinen O."/>
            <person name="Hibbett D.S."/>
            <person name="Nagy L.G."/>
        </authorList>
    </citation>
    <scope>NUCLEOTIDE SEQUENCE [LARGE SCALE GENOMIC DNA]</scope>
    <source>
        <strain evidence="14 15">CBS 121175</strain>
    </source>
</reference>
<dbReference type="GO" id="GO:0000151">
    <property type="term" value="C:ubiquitin ligase complex"/>
    <property type="evidence" value="ECO:0007669"/>
    <property type="project" value="TreeGrafter"/>
</dbReference>
<dbReference type="Gene3D" id="1.20.120.1750">
    <property type="match status" value="1"/>
</dbReference>
<feature type="compositionally biased region" description="Basic and acidic residues" evidence="10">
    <location>
        <begin position="175"/>
        <end position="256"/>
    </location>
</feature>
<dbReference type="Proteomes" id="UP000307440">
    <property type="component" value="Unassembled WGS sequence"/>
</dbReference>
<feature type="compositionally biased region" description="Polar residues" evidence="10">
    <location>
        <begin position="106"/>
        <end position="131"/>
    </location>
</feature>
<accession>A0A5C3KJJ3</accession>
<feature type="domain" description="RING-type" evidence="11">
    <location>
        <begin position="825"/>
        <end position="866"/>
    </location>
</feature>
<keyword evidence="7 8" id="KW-0862">Zinc</keyword>
<dbReference type="EMBL" id="ML210306">
    <property type="protein sequence ID" value="TFK20252.1"/>
    <property type="molecule type" value="Genomic_DNA"/>
</dbReference>
<dbReference type="InterPro" id="IPR027370">
    <property type="entry name" value="Znf-RING_euk"/>
</dbReference>
<dbReference type="Pfam" id="PF01485">
    <property type="entry name" value="IBR"/>
    <property type="match status" value="1"/>
</dbReference>
<evidence type="ECO:0000256" key="2">
    <source>
        <dbReference type="ARBA" id="ARBA00022679"/>
    </source>
</evidence>
<keyword evidence="3 8" id="KW-0479">Metal-binding</keyword>
<dbReference type="PANTHER" id="PTHR22770">
    <property type="entry name" value="UBIQUITIN CONJUGATING ENZYME 7 INTERACTING PROTEIN-RELATED"/>
    <property type="match status" value="1"/>
</dbReference>
<feature type="domain" description="C3H1-type" evidence="12">
    <location>
        <begin position="19"/>
        <end position="45"/>
    </location>
</feature>
<dbReference type="CDD" id="cd22249">
    <property type="entry name" value="UDM1_RNF168_RNF169-like"/>
    <property type="match status" value="1"/>
</dbReference>
<dbReference type="STRING" id="230819.A0A5C3KJJ3"/>
<dbReference type="Pfam" id="PF26200">
    <property type="entry name" value="Rcat_RNF216"/>
    <property type="match status" value="1"/>
</dbReference>
<dbReference type="InterPro" id="IPR051628">
    <property type="entry name" value="LUBAC_E3_Ligases"/>
</dbReference>
<dbReference type="InterPro" id="IPR001841">
    <property type="entry name" value="Znf_RING"/>
</dbReference>
<dbReference type="InterPro" id="IPR013083">
    <property type="entry name" value="Znf_RING/FYVE/PHD"/>
</dbReference>
<evidence type="ECO:0000256" key="1">
    <source>
        <dbReference type="ARBA" id="ARBA00004906"/>
    </source>
</evidence>
<dbReference type="PROSITE" id="PS50103">
    <property type="entry name" value="ZF_C3H1"/>
    <property type="match status" value="2"/>
</dbReference>
<dbReference type="CDD" id="cd22585">
    <property type="entry name" value="Rcat_RBR_DEAH12-like"/>
    <property type="match status" value="1"/>
</dbReference>
<dbReference type="SUPFAM" id="SSF90229">
    <property type="entry name" value="CCCH zinc finger"/>
    <property type="match status" value="2"/>
</dbReference>
<evidence type="ECO:0000256" key="7">
    <source>
        <dbReference type="ARBA" id="ARBA00022833"/>
    </source>
</evidence>